<keyword evidence="4" id="KW-1185">Reference proteome</keyword>
<evidence type="ECO:0000313" key="4">
    <source>
        <dbReference type="Proteomes" id="UP001612741"/>
    </source>
</evidence>
<dbReference type="SUPFAM" id="SSF55874">
    <property type="entry name" value="ATPase domain of HSP90 chaperone/DNA topoisomerase II/histidine kinase"/>
    <property type="match status" value="1"/>
</dbReference>
<dbReference type="InterPro" id="IPR003594">
    <property type="entry name" value="HATPase_dom"/>
</dbReference>
<dbReference type="PANTHER" id="PTHR35526">
    <property type="entry name" value="ANTI-SIGMA-F FACTOR RSBW-RELATED"/>
    <property type="match status" value="1"/>
</dbReference>
<dbReference type="Pfam" id="PF13581">
    <property type="entry name" value="HATPase_c_2"/>
    <property type="match status" value="1"/>
</dbReference>
<organism evidence="3 4">
    <name type="scientific">Nonomuraea typhae</name>
    <dbReference type="NCBI Taxonomy" id="2603600"/>
    <lineage>
        <taxon>Bacteria</taxon>
        <taxon>Bacillati</taxon>
        <taxon>Actinomycetota</taxon>
        <taxon>Actinomycetes</taxon>
        <taxon>Streptosporangiales</taxon>
        <taxon>Streptosporangiaceae</taxon>
        <taxon>Nonomuraea</taxon>
    </lineage>
</organism>
<keyword evidence="1" id="KW-0723">Serine/threonine-protein kinase</keyword>
<dbReference type="EMBL" id="JBITGY010000010">
    <property type="protein sequence ID" value="MFI6502739.1"/>
    <property type="molecule type" value="Genomic_DNA"/>
</dbReference>
<comment type="caution">
    <text evidence="3">The sequence shown here is derived from an EMBL/GenBank/DDBJ whole genome shotgun (WGS) entry which is preliminary data.</text>
</comment>
<protein>
    <submittedName>
        <fullName evidence="3">ATP-binding protein</fullName>
    </submittedName>
</protein>
<reference evidence="3 4" key="1">
    <citation type="submission" date="2024-10" db="EMBL/GenBank/DDBJ databases">
        <title>The Natural Products Discovery Center: Release of the First 8490 Sequenced Strains for Exploring Actinobacteria Biosynthetic Diversity.</title>
        <authorList>
            <person name="Kalkreuter E."/>
            <person name="Kautsar S.A."/>
            <person name="Yang D."/>
            <person name="Bader C.D."/>
            <person name="Teijaro C.N."/>
            <person name="Fluegel L."/>
            <person name="Davis C.M."/>
            <person name="Simpson J.R."/>
            <person name="Lauterbach L."/>
            <person name="Steele A.D."/>
            <person name="Gui C."/>
            <person name="Meng S."/>
            <person name="Li G."/>
            <person name="Viehrig K."/>
            <person name="Ye F."/>
            <person name="Su P."/>
            <person name="Kiefer A.F."/>
            <person name="Nichols A."/>
            <person name="Cepeda A.J."/>
            <person name="Yan W."/>
            <person name="Fan B."/>
            <person name="Jiang Y."/>
            <person name="Adhikari A."/>
            <person name="Zheng C.-J."/>
            <person name="Schuster L."/>
            <person name="Cowan T.M."/>
            <person name="Smanski M.J."/>
            <person name="Chevrette M.G."/>
            <person name="De Carvalho L.P.S."/>
            <person name="Shen B."/>
        </authorList>
    </citation>
    <scope>NUCLEOTIDE SEQUENCE [LARGE SCALE GENOMIC DNA]</scope>
    <source>
        <strain evidence="3 4">NPDC050545</strain>
    </source>
</reference>
<name>A0ABW7Z5E2_9ACTN</name>
<dbReference type="GO" id="GO:0005524">
    <property type="term" value="F:ATP binding"/>
    <property type="evidence" value="ECO:0007669"/>
    <property type="project" value="UniProtKB-KW"/>
</dbReference>
<feature type="domain" description="Histidine kinase/HSP90-like ATPase" evidence="2">
    <location>
        <begin position="17"/>
        <end position="127"/>
    </location>
</feature>
<evidence type="ECO:0000259" key="2">
    <source>
        <dbReference type="Pfam" id="PF13581"/>
    </source>
</evidence>
<keyword evidence="1" id="KW-0418">Kinase</keyword>
<sequence length="142" mass="14820">MAAPDFHTHAHVVLPGVPAQVSRARHAVTDAVGRGHPLHDEAVLLTSELATNAVLHTQSGAGGTFSVTVQATGELVRVCVEDAGSDAPPCACHPGALATGGRGLPLLEALSHRWGFERSNGVNRVWFELLLVTVPAGWVLEV</sequence>
<dbReference type="InterPro" id="IPR050267">
    <property type="entry name" value="Anti-sigma-factor_SerPK"/>
</dbReference>
<dbReference type="Gene3D" id="3.30.565.10">
    <property type="entry name" value="Histidine kinase-like ATPase, C-terminal domain"/>
    <property type="match status" value="1"/>
</dbReference>
<dbReference type="CDD" id="cd16936">
    <property type="entry name" value="HATPase_RsbW-like"/>
    <property type="match status" value="1"/>
</dbReference>
<dbReference type="PANTHER" id="PTHR35526:SF3">
    <property type="entry name" value="ANTI-SIGMA-F FACTOR RSBW"/>
    <property type="match status" value="1"/>
</dbReference>
<gene>
    <name evidence="3" type="ORF">ACIBG2_35545</name>
</gene>
<dbReference type="RefSeq" id="WP_397088233.1">
    <property type="nucleotide sequence ID" value="NZ_JBITGY010000010.1"/>
</dbReference>
<keyword evidence="1" id="KW-0808">Transferase</keyword>
<dbReference type="InterPro" id="IPR036890">
    <property type="entry name" value="HATPase_C_sf"/>
</dbReference>
<accession>A0ABW7Z5E2</accession>
<evidence type="ECO:0000256" key="1">
    <source>
        <dbReference type="ARBA" id="ARBA00022527"/>
    </source>
</evidence>
<evidence type="ECO:0000313" key="3">
    <source>
        <dbReference type="EMBL" id="MFI6502739.1"/>
    </source>
</evidence>
<keyword evidence="3" id="KW-0067">ATP-binding</keyword>
<proteinExistence type="predicted"/>
<dbReference type="Proteomes" id="UP001612741">
    <property type="component" value="Unassembled WGS sequence"/>
</dbReference>
<keyword evidence="3" id="KW-0547">Nucleotide-binding</keyword>